<proteinExistence type="predicted"/>
<gene>
    <name evidence="1" type="ORF">DES41_10540</name>
</gene>
<dbReference type="EMBL" id="QPJK01000005">
    <property type="protein sequence ID" value="RCW70104.1"/>
    <property type="molecule type" value="Genomic_DNA"/>
</dbReference>
<evidence type="ECO:0000313" key="1">
    <source>
        <dbReference type="EMBL" id="RCW70104.1"/>
    </source>
</evidence>
<dbReference type="Gene3D" id="2.160.20.80">
    <property type="entry name" value="E3 ubiquitin-protein ligase SopA"/>
    <property type="match status" value="1"/>
</dbReference>
<dbReference type="Proteomes" id="UP000252884">
    <property type="component" value="Unassembled WGS sequence"/>
</dbReference>
<keyword evidence="2" id="KW-1185">Reference proteome</keyword>
<comment type="caution">
    <text evidence="1">The sequence shown here is derived from an EMBL/GenBank/DDBJ whole genome shotgun (WGS) entry which is preliminary data.</text>
</comment>
<organism evidence="1 2">
    <name type="scientific">Pseudorhodoferax soli</name>
    <dbReference type="NCBI Taxonomy" id="545864"/>
    <lineage>
        <taxon>Bacteria</taxon>
        <taxon>Pseudomonadati</taxon>
        <taxon>Pseudomonadota</taxon>
        <taxon>Betaproteobacteria</taxon>
        <taxon>Burkholderiales</taxon>
        <taxon>Comamonadaceae</taxon>
    </lineage>
</organism>
<dbReference type="PANTHER" id="PTHR14136">
    <property type="entry name" value="BTB_POZ DOMAIN-CONTAINING PROTEIN KCTD9"/>
    <property type="match status" value="1"/>
</dbReference>
<sequence>MIITFLSRYPGGTPWSVRISGNPSEPVARRAAIEHAARTGEALHFLSLDGMDLSEGHYEGLKLVNCSAVGVNWSGSKMAGASFDNCALSYSLFGRVKAHGAAFTTCDLSGSLWNGADATEAVFTAVNFRGVSARDLVAPRSRWSSVRTARADFRGADLAYADLRSVDDREVILAQSSMPEHIKAGTRCVAAGSSIENAQKFAAQFNPEAVA</sequence>
<accession>A0A368XVP8</accession>
<reference evidence="1 2" key="1">
    <citation type="submission" date="2018-07" db="EMBL/GenBank/DDBJ databases">
        <title>Genomic Encyclopedia of Type Strains, Phase IV (KMG-IV): sequencing the most valuable type-strain genomes for metagenomic binning, comparative biology and taxonomic classification.</title>
        <authorList>
            <person name="Goeker M."/>
        </authorList>
    </citation>
    <scope>NUCLEOTIDE SEQUENCE [LARGE SCALE GENOMIC DNA]</scope>
    <source>
        <strain evidence="1 2">DSM 21634</strain>
    </source>
</reference>
<name>A0A368XVP8_9BURK</name>
<dbReference type="InterPro" id="IPR051082">
    <property type="entry name" value="Pentapeptide-BTB/POZ_domain"/>
</dbReference>
<dbReference type="Pfam" id="PF00805">
    <property type="entry name" value="Pentapeptide"/>
    <property type="match status" value="2"/>
</dbReference>
<protein>
    <submittedName>
        <fullName evidence="1">Pentapeptide repeat protein</fullName>
    </submittedName>
</protein>
<dbReference type="SUPFAM" id="SSF141571">
    <property type="entry name" value="Pentapeptide repeat-like"/>
    <property type="match status" value="1"/>
</dbReference>
<dbReference type="PANTHER" id="PTHR14136:SF17">
    <property type="entry name" value="BTB_POZ DOMAIN-CONTAINING PROTEIN KCTD9"/>
    <property type="match status" value="1"/>
</dbReference>
<evidence type="ECO:0000313" key="2">
    <source>
        <dbReference type="Proteomes" id="UP000252884"/>
    </source>
</evidence>
<dbReference type="AlphaFoldDB" id="A0A368XVP8"/>
<dbReference type="InterPro" id="IPR001646">
    <property type="entry name" value="5peptide_repeat"/>
</dbReference>